<dbReference type="PANTHER" id="PTHR11575:SF24">
    <property type="entry name" value="5'-NUCLEOTIDASE"/>
    <property type="match status" value="1"/>
</dbReference>
<dbReference type="Pfam" id="PF00149">
    <property type="entry name" value="Metallophos"/>
    <property type="match status" value="1"/>
</dbReference>
<dbReference type="PANTHER" id="PTHR11575">
    <property type="entry name" value="5'-NUCLEOTIDASE-RELATED"/>
    <property type="match status" value="1"/>
</dbReference>
<name>A0A9J6P4M9_9CLOT</name>
<evidence type="ECO:0000259" key="4">
    <source>
        <dbReference type="Pfam" id="PF02872"/>
    </source>
</evidence>
<dbReference type="AlphaFoldDB" id="A0A9J6P4M9"/>
<feature type="domain" description="5'-Nucleotidase C-terminal" evidence="4">
    <location>
        <begin position="336"/>
        <end position="483"/>
    </location>
</feature>
<reference evidence="5" key="1">
    <citation type="journal article" date="2021" name="mSystems">
        <title>Bacteria and Archaea Synergistically Convert Glycine Betaine to Biogenic Methane in the Formosa Cold Seep of the South China Sea.</title>
        <authorList>
            <person name="Li L."/>
            <person name="Zhang W."/>
            <person name="Zhang S."/>
            <person name="Song L."/>
            <person name="Sun Q."/>
            <person name="Zhang H."/>
            <person name="Xiang H."/>
            <person name="Dong X."/>
        </authorList>
    </citation>
    <scope>NUCLEOTIDE SEQUENCE</scope>
    <source>
        <strain evidence="5">ZWT</strain>
    </source>
</reference>
<keyword evidence="6" id="KW-1185">Reference proteome</keyword>
<dbReference type="EMBL" id="JAGSOJ010000003">
    <property type="protein sequence ID" value="MCM1991049.1"/>
    <property type="molecule type" value="Genomic_DNA"/>
</dbReference>
<dbReference type="Gene3D" id="3.90.780.10">
    <property type="entry name" value="5'-Nucleotidase, C-terminal domain"/>
    <property type="match status" value="1"/>
</dbReference>
<dbReference type="Pfam" id="PF02872">
    <property type="entry name" value="5_nucleotid_C"/>
    <property type="match status" value="1"/>
</dbReference>
<dbReference type="InterPro" id="IPR029052">
    <property type="entry name" value="Metallo-depent_PP-like"/>
</dbReference>
<dbReference type="Proteomes" id="UP001056429">
    <property type="component" value="Unassembled WGS sequence"/>
</dbReference>
<gene>
    <name evidence="5" type="ORF">KDK92_15055</name>
</gene>
<dbReference type="InterPro" id="IPR036907">
    <property type="entry name" value="5'-Nucleotdase_C_sf"/>
</dbReference>
<evidence type="ECO:0000259" key="3">
    <source>
        <dbReference type="Pfam" id="PF00149"/>
    </source>
</evidence>
<dbReference type="Gene3D" id="3.60.21.10">
    <property type="match status" value="1"/>
</dbReference>
<dbReference type="SUPFAM" id="SSF56300">
    <property type="entry name" value="Metallo-dependent phosphatases"/>
    <property type="match status" value="1"/>
</dbReference>
<feature type="chain" id="PRO_5039963483" evidence="2">
    <location>
        <begin position="29"/>
        <end position="528"/>
    </location>
</feature>
<comment type="caution">
    <text evidence="5">The sequence shown here is derived from an EMBL/GenBank/DDBJ whole genome shotgun (WGS) entry which is preliminary data.</text>
</comment>
<keyword evidence="2" id="KW-0547">Nucleotide-binding</keyword>
<sequence length="528" mass="58757">MNKGKVIFSLFLCLIMILMFFSPSSIFAETNDRKVIDIITINDFHGKLKEDTREKGKNMGMSKIINAVKQYKDVNPNTIVVSGGDSYQGSAMSELTLGAPVSEMYKEIGVVASAVGNHEFDWGIDLFKKWSEVGEFDFLATNIVDKKTNKPIRWVKPYKVIEVEGVKIALIGLTTPETDCMKTAKNAQNLMFEPLKESAQKWVKYFKNLEAPEGKVDAIIALAHVGCFQDRDSGEITGEVVELGLTEVEGLDAIISAHTHQSVAGVVNNIAVVQGYKDGRALGKLSLSFDKDNNLVKVDSSVDLLYNRKSELVNDKQGDAIYLKYSKALKSIIDEVIGRTDENLTHVRFSECGTSVLGKWTTDLMRKIGGTQIAVINEGALRTSIPAGDITVGKLYDVIPFNNILIKMKLKGSQLKKVIENGIMNKDIGWIEISGVKVYYNPEAEFGNRVTAIILEDGVKVEMEKYYSVATNDFMFIGGDNYDFKGAKNIVESNRIIRDMIADYLRDVKEVKFEFEQPFVKGKAPKVK</sequence>
<dbReference type="InterPro" id="IPR006179">
    <property type="entry name" value="5_nucleotidase/apyrase"/>
</dbReference>
<keyword evidence="2" id="KW-0378">Hydrolase</keyword>
<feature type="signal peptide" evidence="2">
    <location>
        <begin position="1"/>
        <end position="28"/>
    </location>
</feature>
<proteinExistence type="inferred from homology"/>
<reference evidence="5" key="2">
    <citation type="submission" date="2021-04" db="EMBL/GenBank/DDBJ databases">
        <authorList>
            <person name="Dong X."/>
        </authorList>
    </citation>
    <scope>NUCLEOTIDE SEQUENCE</scope>
    <source>
        <strain evidence="5">ZWT</strain>
    </source>
</reference>
<dbReference type="RefSeq" id="WP_250860155.1">
    <property type="nucleotide sequence ID" value="NZ_JAGSOJ010000003.1"/>
</dbReference>
<evidence type="ECO:0000313" key="6">
    <source>
        <dbReference type="Proteomes" id="UP001056429"/>
    </source>
</evidence>
<organism evidence="5 6">
    <name type="scientific">Oceanirhabdus seepicola</name>
    <dbReference type="NCBI Taxonomy" id="2828781"/>
    <lineage>
        <taxon>Bacteria</taxon>
        <taxon>Bacillati</taxon>
        <taxon>Bacillota</taxon>
        <taxon>Clostridia</taxon>
        <taxon>Eubacteriales</taxon>
        <taxon>Clostridiaceae</taxon>
        <taxon>Oceanirhabdus</taxon>
    </lineage>
</organism>
<dbReference type="GO" id="GO:0009166">
    <property type="term" value="P:nucleotide catabolic process"/>
    <property type="evidence" value="ECO:0007669"/>
    <property type="project" value="InterPro"/>
</dbReference>
<keyword evidence="1 2" id="KW-0732">Signal</keyword>
<dbReference type="GO" id="GO:0016787">
    <property type="term" value="F:hydrolase activity"/>
    <property type="evidence" value="ECO:0007669"/>
    <property type="project" value="UniProtKB-KW"/>
</dbReference>
<evidence type="ECO:0000256" key="1">
    <source>
        <dbReference type="ARBA" id="ARBA00022729"/>
    </source>
</evidence>
<evidence type="ECO:0000256" key="2">
    <source>
        <dbReference type="RuleBase" id="RU362119"/>
    </source>
</evidence>
<feature type="domain" description="Calcineurin-like phosphoesterase" evidence="3">
    <location>
        <begin position="38"/>
        <end position="261"/>
    </location>
</feature>
<dbReference type="InterPro" id="IPR004843">
    <property type="entry name" value="Calcineurin-like_PHP"/>
</dbReference>
<dbReference type="GO" id="GO:0000166">
    <property type="term" value="F:nucleotide binding"/>
    <property type="evidence" value="ECO:0007669"/>
    <property type="project" value="UniProtKB-KW"/>
</dbReference>
<protein>
    <submittedName>
        <fullName evidence="5">5'-nucleotidase C-terminal domain-containing protein</fullName>
    </submittedName>
</protein>
<dbReference type="PRINTS" id="PR01607">
    <property type="entry name" value="APYRASEFAMLY"/>
</dbReference>
<accession>A0A9J6P4M9</accession>
<dbReference type="SUPFAM" id="SSF55816">
    <property type="entry name" value="5'-nucleotidase (syn. UDP-sugar hydrolase), C-terminal domain"/>
    <property type="match status" value="1"/>
</dbReference>
<comment type="similarity">
    <text evidence="2">Belongs to the 5'-nucleotidase family.</text>
</comment>
<evidence type="ECO:0000313" key="5">
    <source>
        <dbReference type="EMBL" id="MCM1991049.1"/>
    </source>
</evidence>
<dbReference type="InterPro" id="IPR008334">
    <property type="entry name" value="5'-Nucleotdase_C"/>
</dbReference>
<dbReference type="CDD" id="cd00845">
    <property type="entry name" value="MPP_UshA_N_like"/>
    <property type="match status" value="1"/>
</dbReference>